<proteinExistence type="predicted"/>
<dbReference type="Gene3D" id="1.10.10.60">
    <property type="entry name" value="Homeodomain-like"/>
    <property type="match status" value="1"/>
</dbReference>
<accession>A0ABV3I675</accession>
<evidence type="ECO:0000313" key="2">
    <source>
        <dbReference type="Proteomes" id="UP001552502"/>
    </source>
</evidence>
<gene>
    <name evidence="1" type="ORF">MRBLBA1_000367</name>
</gene>
<reference evidence="1 2" key="1">
    <citation type="journal article" date="2023" name="Proc. Natl. Acad. Sci. U.S.A.">
        <title>Bacterial tolerance to host-exuded specialized metabolites structures the maize root microbiome.</title>
        <authorList>
            <person name="Thoenen L."/>
            <person name="Giroud C."/>
            <person name="Kreuzer M."/>
            <person name="Waelchli J."/>
            <person name="Gfeller V."/>
            <person name="Deslandes-Herold G."/>
            <person name="Mateo P."/>
            <person name="Robert C.A.M."/>
            <person name="Ahrens C.H."/>
            <person name="Rubio-Somoza I."/>
            <person name="Bruggmann R."/>
            <person name="Erb M."/>
            <person name="Schlaeppi K."/>
        </authorList>
    </citation>
    <scope>NUCLEOTIDE SEQUENCE [LARGE SCALE GENOMIC DNA]</scope>
    <source>
        <strain evidence="1 2">LBA1-1-1.1</strain>
    </source>
</reference>
<evidence type="ECO:0000313" key="1">
    <source>
        <dbReference type="EMBL" id="MEV4909752.1"/>
    </source>
</evidence>
<dbReference type="RefSeq" id="WP_208751840.1">
    <property type="nucleotide sequence ID" value="NZ_JBEGIE010000001.1"/>
</dbReference>
<dbReference type="Pfam" id="PF01527">
    <property type="entry name" value="HTH_Tnp_1"/>
    <property type="match status" value="1"/>
</dbReference>
<dbReference type="Proteomes" id="UP001552502">
    <property type="component" value="Unassembled WGS sequence"/>
</dbReference>
<dbReference type="InterPro" id="IPR009057">
    <property type="entry name" value="Homeodomain-like_sf"/>
</dbReference>
<dbReference type="InterPro" id="IPR002514">
    <property type="entry name" value="Transposase_8"/>
</dbReference>
<dbReference type="EMBL" id="JBEGIE010000001">
    <property type="protein sequence ID" value="MEV4909752.1"/>
    <property type="molecule type" value="Genomic_DNA"/>
</dbReference>
<dbReference type="SUPFAM" id="SSF46689">
    <property type="entry name" value="Homeodomain-like"/>
    <property type="match status" value="1"/>
</dbReference>
<comment type="caution">
    <text evidence="1">The sequence shown here is derived from an EMBL/GenBank/DDBJ whole genome shotgun (WGS) entry which is preliminary data.</text>
</comment>
<organism evidence="1 2">
    <name type="scientific">Bacillus proteolyticus</name>
    <dbReference type="NCBI Taxonomy" id="2026192"/>
    <lineage>
        <taxon>Bacteria</taxon>
        <taxon>Bacillati</taxon>
        <taxon>Bacillota</taxon>
        <taxon>Bacilli</taxon>
        <taxon>Bacillales</taxon>
        <taxon>Bacillaceae</taxon>
        <taxon>Bacillus</taxon>
        <taxon>Bacillus cereus group</taxon>
    </lineage>
</organism>
<name>A0ABV3I675_9BACI</name>
<keyword evidence="2" id="KW-1185">Reference proteome</keyword>
<protein>
    <submittedName>
        <fullName evidence="1">Transposase</fullName>
    </submittedName>
</protein>
<sequence length="87" mass="10231">MSKIRYNKKVQDEIISNYINGSSINELTEKYSISKSTIYRWTKEIKVKNQTNKNNITKLNEILIENRKLKKEIKILKSAIEILSVSK</sequence>